<dbReference type="NCBIfam" id="TIGR00254">
    <property type="entry name" value="GGDEF"/>
    <property type="match status" value="1"/>
</dbReference>
<dbReference type="Gene3D" id="3.30.70.270">
    <property type="match status" value="1"/>
</dbReference>
<accession>A0A0C2I4B7</accession>
<dbReference type="InterPro" id="IPR050469">
    <property type="entry name" value="Diguanylate_Cyclase"/>
</dbReference>
<organism evidence="7 8">
    <name type="scientific">Pseudomonas batumici</name>
    <dbReference type="NCBI Taxonomy" id="226910"/>
    <lineage>
        <taxon>Bacteria</taxon>
        <taxon>Pseudomonadati</taxon>
        <taxon>Pseudomonadota</taxon>
        <taxon>Gammaproteobacteria</taxon>
        <taxon>Pseudomonadales</taxon>
        <taxon>Pseudomonadaceae</taxon>
        <taxon>Pseudomonas</taxon>
    </lineage>
</organism>
<dbReference type="Gene3D" id="3.30.450.20">
    <property type="entry name" value="PAS domain"/>
    <property type="match status" value="1"/>
</dbReference>
<dbReference type="FunFam" id="3.30.70.270:FF:000001">
    <property type="entry name" value="Diguanylate cyclase domain protein"/>
    <property type="match status" value="1"/>
</dbReference>
<dbReference type="PATRIC" id="fig|226910.6.peg.4465"/>
<dbReference type="Pfam" id="PF00990">
    <property type="entry name" value="GGDEF"/>
    <property type="match status" value="1"/>
</dbReference>
<evidence type="ECO:0000256" key="1">
    <source>
        <dbReference type="ARBA" id="ARBA00001946"/>
    </source>
</evidence>
<keyword evidence="8" id="KW-1185">Reference proteome</keyword>
<evidence type="ECO:0000256" key="3">
    <source>
        <dbReference type="ARBA" id="ARBA00012528"/>
    </source>
</evidence>
<evidence type="ECO:0000313" key="7">
    <source>
        <dbReference type="EMBL" id="KIH81810.1"/>
    </source>
</evidence>
<proteinExistence type="predicted"/>
<dbReference type="InterPro" id="IPR035965">
    <property type="entry name" value="PAS-like_dom_sf"/>
</dbReference>
<dbReference type="GO" id="GO:0005886">
    <property type="term" value="C:plasma membrane"/>
    <property type="evidence" value="ECO:0007669"/>
    <property type="project" value="UniProtKB-SubCell"/>
</dbReference>
<dbReference type="GO" id="GO:0043709">
    <property type="term" value="P:cell adhesion involved in single-species biofilm formation"/>
    <property type="evidence" value="ECO:0007669"/>
    <property type="project" value="TreeGrafter"/>
</dbReference>
<dbReference type="Proteomes" id="UP000031535">
    <property type="component" value="Unassembled WGS sequence"/>
</dbReference>
<sequence>MVDTTHNGPWNTPLSDINDDVVHAILELVSDGVWDWNANTGLVYRSPGWYEMLGYLPNSLPNSVFAWESVIHPDDYSRVMAHFDDHLNERTLGYHAEYRCRTRSGRYILVEDRGYVIARNPDGSVARMIGAHRSLEDQRRLLEQLELRTLSFEAIVAERTAELSRVNRQLQAQLEENRRLAESDSLTGVANRYRLEKILSRECERAGRFRQALSLIAMDIDDFKRINDQHGHQGGDTVLVEVAQTLQGCLRDTDLLARWGGDEFMIVLPDSPLAVAMNLAQQMRERLLHCRPLGPSPLTMSFGVVERYADEAMAELMGRADQALYRAKGAGKNVISN</sequence>
<dbReference type="RefSeq" id="WP_040070690.1">
    <property type="nucleotide sequence ID" value="NZ_JXDG01000058.1"/>
</dbReference>
<dbReference type="EMBL" id="JXDG01000058">
    <property type="protein sequence ID" value="KIH81810.1"/>
    <property type="molecule type" value="Genomic_DNA"/>
</dbReference>
<dbReference type="Pfam" id="PF08447">
    <property type="entry name" value="PAS_3"/>
    <property type="match status" value="1"/>
</dbReference>
<evidence type="ECO:0000256" key="4">
    <source>
        <dbReference type="SAM" id="Coils"/>
    </source>
</evidence>
<gene>
    <name evidence="7" type="ORF">UCMB321_4473</name>
</gene>
<dbReference type="AlphaFoldDB" id="A0A0C2I4B7"/>
<dbReference type="InterPro" id="IPR000014">
    <property type="entry name" value="PAS"/>
</dbReference>
<comment type="caution">
    <text evidence="7">The sequence shown here is derived from an EMBL/GenBank/DDBJ whole genome shotgun (WGS) entry which is preliminary data.</text>
</comment>
<protein>
    <recommendedName>
        <fullName evidence="3">diguanylate cyclase</fullName>
        <ecNumber evidence="3">2.7.7.65</ecNumber>
    </recommendedName>
</protein>
<feature type="coiled-coil region" evidence="4">
    <location>
        <begin position="156"/>
        <end position="183"/>
    </location>
</feature>
<dbReference type="EC" id="2.7.7.65" evidence="3"/>
<dbReference type="SUPFAM" id="SSF55073">
    <property type="entry name" value="Nucleotide cyclase"/>
    <property type="match status" value="1"/>
</dbReference>
<dbReference type="OrthoDB" id="9812260at2"/>
<dbReference type="PANTHER" id="PTHR45138:SF24">
    <property type="entry name" value="DIGUANYLATE CYCLASE DGCC-RELATED"/>
    <property type="match status" value="1"/>
</dbReference>
<dbReference type="PROSITE" id="PS50887">
    <property type="entry name" value="GGDEF"/>
    <property type="match status" value="1"/>
</dbReference>
<dbReference type="PANTHER" id="PTHR45138">
    <property type="entry name" value="REGULATORY COMPONENTS OF SENSORY TRANSDUCTION SYSTEM"/>
    <property type="match status" value="1"/>
</dbReference>
<evidence type="ECO:0000259" key="5">
    <source>
        <dbReference type="PROSITE" id="PS50112"/>
    </source>
</evidence>
<dbReference type="SMART" id="SM00091">
    <property type="entry name" value="PAS"/>
    <property type="match status" value="1"/>
</dbReference>
<dbReference type="GO" id="GO:0052621">
    <property type="term" value="F:diguanylate cyclase activity"/>
    <property type="evidence" value="ECO:0007669"/>
    <property type="project" value="UniProtKB-EC"/>
</dbReference>
<reference evidence="7 8" key="1">
    <citation type="submission" date="2015-01" db="EMBL/GenBank/DDBJ databases">
        <title>Complete genome of Pseudomonas batumici UCM B-321 producer of the batumin antibiotic with strong antistaphilococcal and potential anticancer activity.</title>
        <authorList>
            <person name="Klochko V.V."/>
            <person name="Zelena L.B."/>
            <person name="Elena K.A."/>
            <person name="Reva O.N."/>
        </authorList>
    </citation>
    <scope>NUCLEOTIDE SEQUENCE [LARGE SCALE GENOMIC DNA]</scope>
    <source>
        <strain evidence="7 8">UCM B-321</strain>
    </source>
</reference>
<dbReference type="GO" id="GO:1902201">
    <property type="term" value="P:negative regulation of bacterial-type flagellum-dependent cell motility"/>
    <property type="evidence" value="ECO:0007669"/>
    <property type="project" value="TreeGrafter"/>
</dbReference>
<dbReference type="PROSITE" id="PS50112">
    <property type="entry name" value="PAS"/>
    <property type="match status" value="1"/>
</dbReference>
<dbReference type="InterPro" id="IPR000160">
    <property type="entry name" value="GGDEF_dom"/>
</dbReference>
<keyword evidence="4" id="KW-0175">Coiled coil</keyword>
<evidence type="ECO:0000259" key="6">
    <source>
        <dbReference type="PROSITE" id="PS50887"/>
    </source>
</evidence>
<dbReference type="STRING" id="226910.UCMB321_4473"/>
<feature type="domain" description="GGDEF" evidence="6">
    <location>
        <begin position="211"/>
        <end position="337"/>
    </location>
</feature>
<dbReference type="InterPro" id="IPR043128">
    <property type="entry name" value="Rev_trsase/Diguanyl_cyclase"/>
</dbReference>
<dbReference type="SMART" id="SM00267">
    <property type="entry name" value="GGDEF"/>
    <property type="match status" value="1"/>
</dbReference>
<dbReference type="SUPFAM" id="SSF55785">
    <property type="entry name" value="PYP-like sensor domain (PAS domain)"/>
    <property type="match status" value="1"/>
</dbReference>
<name>A0A0C2I4B7_9PSED</name>
<evidence type="ECO:0000256" key="2">
    <source>
        <dbReference type="ARBA" id="ARBA00004533"/>
    </source>
</evidence>
<dbReference type="InterPro" id="IPR013655">
    <property type="entry name" value="PAS_fold_3"/>
</dbReference>
<comment type="subcellular location">
    <subcellularLocation>
        <location evidence="2">Cell inner membrane</location>
    </subcellularLocation>
</comment>
<feature type="domain" description="PAS" evidence="5">
    <location>
        <begin position="18"/>
        <end position="90"/>
    </location>
</feature>
<comment type="cofactor">
    <cofactor evidence="1">
        <name>Mg(2+)</name>
        <dbReference type="ChEBI" id="CHEBI:18420"/>
    </cofactor>
</comment>
<dbReference type="InterPro" id="IPR029787">
    <property type="entry name" value="Nucleotide_cyclase"/>
</dbReference>
<dbReference type="CDD" id="cd01949">
    <property type="entry name" value="GGDEF"/>
    <property type="match status" value="1"/>
</dbReference>
<evidence type="ECO:0000313" key="8">
    <source>
        <dbReference type="Proteomes" id="UP000031535"/>
    </source>
</evidence>